<reference evidence="1" key="1">
    <citation type="submission" date="2022-03" db="EMBL/GenBank/DDBJ databases">
        <authorList>
            <person name="Martin C."/>
        </authorList>
    </citation>
    <scope>NUCLEOTIDE SEQUENCE</scope>
</reference>
<keyword evidence="2" id="KW-1185">Reference proteome</keyword>
<sequence length="592" mass="67823">MDCVLRYCRLSYYFPMRPVRIFEEWMFGHVMLTVYFLLFSSWLNFTNDHGNELAKLLYDININPIDILQKCPTVQDIVNNQNCFNPSVTSNQERDRTRILDAVNFKGKLIHCGITERAIQQCLLTICKSIECMDRLTRDNLNIERLKRCDVTMDMLTALTTNPETDAFYNKAYMDSLNWTFWKAMSEYSFGIFGFCSYVLGFVMCQIICLHGSIVGNIRLLECNSRTVEDEIMTQGMVKQSITVLGMGMHMAWAVVLLMISLACYGWNNIGFLVILNVCFKAEIRAKTIYIEQFVHVLICALWVYSFQCVYAWYMTCLMVFGLTVLQCILMLSETSISFEPFCSIDAKRLLQVPSNNNDEKIFTVISDILMCTENNGLLLDDAMRMLSFGIKAAFVGTLGRTEGDQLELIRRVHRLGNTLINSRLCKSMRHVRFKNINSSELISGIIVPSLRHNKIQSVEIINNYALTDNCDLISDSLIAENYSLKVLDIRFERKSGFQHMFYWLCYGPRSNIKFTSKGVKELLQACVKRLETAPLEAVVITGYTQACVKRLETAPLEAVVITGYTTADENIEDLCALLRSEGIYVLVEPYN</sequence>
<organism evidence="1 2">
    <name type="scientific">Owenia fusiformis</name>
    <name type="common">Polychaete worm</name>
    <dbReference type="NCBI Taxonomy" id="6347"/>
    <lineage>
        <taxon>Eukaryota</taxon>
        <taxon>Metazoa</taxon>
        <taxon>Spiralia</taxon>
        <taxon>Lophotrochozoa</taxon>
        <taxon>Annelida</taxon>
        <taxon>Polychaeta</taxon>
        <taxon>Sedentaria</taxon>
        <taxon>Canalipalpata</taxon>
        <taxon>Sabellida</taxon>
        <taxon>Oweniida</taxon>
        <taxon>Oweniidae</taxon>
        <taxon>Owenia</taxon>
    </lineage>
</organism>
<comment type="caution">
    <text evidence="1">The sequence shown here is derived from an EMBL/GenBank/DDBJ whole genome shotgun (WGS) entry which is preliminary data.</text>
</comment>
<dbReference type="Proteomes" id="UP000749559">
    <property type="component" value="Unassembled WGS sequence"/>
</dbReference>
<protein>
    <submittedName>
        <fullName evidence="1">Uncharacterized protein</fullName>
    </submittedName>
</protein>
<name>A0A8J1UQN9_OWEFU</name>
<dbReference type="AlphaFoldDB" id="A0A8J1UQN9"/>
<proteinExistence type="predicted"/>
<dbReference type="EMBL" id="CAIIXF020000003">
    <property type="protein sequence ID" value="CAH1778887.1"/>
    <property type="molecule type" value="Genomic_DNA"/>
</dbReference>
<evidence type="ECO:0000313" key="1">
    <source>
        <dbReference type="EMBL" id="CAH1778887.1"/>
    </source>
</evidence>
<gene>
    <name evidence="1" type="ORF">OFUS_LOCUS5748</name>
</gene>
<evidence type="ECO:0000313" key="2">
    <source>
        <dbReference type="Proteomes" id="UP000749559"/>
    </source>
</evidence>
<accession>A0A8J1UQN9</accession>